<dbReference type="GO" id="GO:0032300">
    <property type="term" value="C:mismatch repair complex"/>
    <property type="evidence" value="ECO:0007669"/>
    <property type="project" value="InterPro"/>
</dbReference>
<dbReference type="PATRIC" id="fig|1307761.3.peg.1644"/>
<dbReference type="InterPro" id="IPR002099">
    <property type="entry name" value="MutL/Mlh/PMS"/>
</dbReference>
<dbReference type="InterPro" id="IPR014790">
    <property type="entry name" value="MutL_C"/>
</dbReference>
<feature type="domain" description="DNA mismatch repair protein S5" evidence="8">
    <location>
        <begin position="217"/>
        <end position="336"/>
    </location>
</feature>
<dbReference type="CDD" id="cd16926">
    <property type="entry name" value="HATPase_MutL-MLH-PMS-like"/>
    <property type="match status" value="1"/>
</dbReference>
<evidence type="ECO:0000256" key="2">
    <source>
        <dbReference type="ARBA" id="ARBA00021975"/>
    </source>
</evidence>
<dbReference type="Pfam" id="PF08676">
    <property type="entry name" value="MutL_C"/>
    <property type="match status" value="1"/>
</dbReference>
<evidence type="ECO:0000259" key="7">
    <source>
        <dbReference type="SMART" id="SM00853"/>
    </source>
</evidence>
<gene>
    <name evidence="5" type="primary">mutL</name>
    <name evidence="9" type="ORF">L21SP2_1649</name>
</gene>
<dbReference type="STRING" id="1307761.L21SP2_1649"/>
<evidence type="ECO:0000313" key="9">
    <source>
        <dbReference type="EMBL" id="AHC15034.1"/>
    </source>
</evidence>
<dbReference type="HAMAP" id="MF_00149">
    <property type="entry name" value="DNA_mis_repair"/>
    <property type="match status" value="1"/>
</dbReference>
<dbReference type="InterPro" id="IPR014721">
    <property type="entry name" value="Ribsml_uS5_D2-typ_fold_subgr"/>
</dbReference>
<protein>
    <recommendedName>
        <fullName evidence="2 5">DNA mismatch repair protein MutL</fullName>
    </recommendedName>
</protein>
<dbReference type="HOGENOM" id="CLU_004131_4_1_12"/>
<dbReference type="InterPro" id="IPR014762">
    <property type="entry name" value="DNA_mismatch_repair_CS"/>
</dbReference>
<comment type="function">
    <text evidence="5">This protein is involved in the repair of mismatches in DNA. It is required for dam-dependent methyl-directed DNA mismatch repair. May act as a 'molecular matchmaker', a protein that promotes the formation of a stable complex between two or more DNA-binding proteins in an ATP-dependent manner without itself being part of a final effector complex.</text>
</comment>
<dbReference type="eggNOG" id="COG0323">
    <property type="taxonomic scope" value="Bacteria"/>
</dbReference>
<feature type="compositionally biased region" description="Polar residues" evidence="6">
    <location>
        <begin position="343"/>
        <end position="354"/>
    </location>
</feature>
<dbReference type="Pfam" id="PF01119">
    <property type="entry name" value="DNA_mis_repair"/>
    <property type="match status" value="1"/>
</dbReference>
<dbReference type="InterPro" id="IPR037198">
    <property type="entry name" value="MutL_C_sf"/>
</dbReference>
<evidence type="ECO:0000256" key="1">
    <source>
        <dbReference type="ARBA" id="ARBA00006082"/>
    </source>
</evidence>
<evidence type="ECO:0000256" key="4">
    <source>
        <dbReference type="ARBA" id="ARBA00023204"/>
    </source>
</evidence>
<sequence>MKTTQSSRRISILRDSVARKIAAGEVIDRPFSVLRELVDNSIDAQAATIDVSIEKGGISLLEVTDDGWGMSREDIQLCWLSHATSKISHEDDLMHVHSLGFRGEALSSIAAVSRLEIVSRSGEMDASARLIIEGGGEARYGKVTGRRGTRVSVRDLFYNLPARRKFMKSSRSESVLCRNAFLEKALPHPERSFRLFADGKPRLLLPETGTSGYISRISAAYPEQCPSELLQHIHGSGDGFTLDIVLGIPPLFRQDRKYIQIYCNRRRINEFSLIHAVEYAFDSILPGGNHPVAFVFLEIDPELVDFNIHPAKREVRFARPEIIHRRVRELIEEFIGFQIRNKPQNLRTPDNLSPVSGDLPLTDSEPPSPQGPASRHNHAGGNLHTAPAMVRDRAFQYHSGFDERPSPVQPPGGGASGPAAAPASIQSTAGKEMPAYRYLGQIFSVFLLVEMEQTLYIIDMHAAHERILYDRFRSSSAVERLLIPFTVENDDPALAERMSLQAEKLRAMGFDIRLKGSGNSLEIHAIPAALKGKERLLRSTLAELERDSRDLEVSLYEKMACRTAVKDGDVVDSSTARSIIEASWRLPEKRCPHGRPIWFTLSKEELYQIVGRT</sequence>
<dbReference type="InterPro" id="IPR036890">
    <property type="entry name" value="HATPase_C_sf"/>
</dbReference>
<dbReference type="Gene3D" id="3.30.230.10">
    <property type="match status" value="1"/>
</dbReference>
<evidence type="ECO:0000256" key="6">
    <source>
        <dbReference type="SAM" id="MobiDB-lite"/>
    </source>
</evidence>
<feature type="region of interest" description="Disordered" evidence="6">
    <location>
        <begin position="343"/>
        <end position="383"/>
    </location>
</feature>
<keyword evidence="4 5" id="KW-0234">DNA repair</keyword>
<dbReference type="GO" id="GO:0140664">
    <property type="term" value="F:ATP-dependent DNA damage sensor activity"/>
    <property type="evidence" value="ECO:0007669"/>
    <property type="project" value="InterPro"/>
</dbReference>
<dbReference type="SUPFAM" id="SSF55874">
    <property type="entry name" value="ATPase domain of HSP90 chaperone/DNA topoisomerase II/histidine kinase"/>
    <property type="match status" value="1"/>
</dbReference>
<accession>V5WHN6</accession>
<dbReference type="InterPro" id="IPR020667">
    <property type="entry name" value="DNA_mismatch_repair_MutL"/>
</dbReference>
<dbReference type="EMBL" id="CP006939">
    <property type="protein sequence ID" value="AHC15034.1"/>
    <property type="molecule type" value="Genomic_DNA"/>
</dbReference>
<proteinExistence type="inferred from homology"/>
<dbReference type="NCBIfam" id="TIGR00585">
    <property type="entry name" value="mutl"/>
    <property type="match status" value="1"/>
</dbReference>
<dbReference type="InterPro" id="IPR020568">
    <property type="entry name" value="Ribosomal_Su5_D2-typ_SF"/>
</dbReference>
<dbReference type="PANTHER" id="PTHR10073:SF12">
    <property type="entry name" value="DNA MISMATCH REPAIR PROTEIN MLH1"/>
    <property type="match status" value="1"/>
</dbReference>
<dbReference type="SMART" id="SM00853">
    <property type="entry name" value="MutL_C"/>
    <property type="match status" value="1"/>
</dbReference>
<feature type="region of interest" description="Disordered" evidence="6">
    <location>
        <begin position="400"/>
        <end position="426"/>
    </location>
</feature>
<evidence type="ECO:0000256" key="5">
    <source>
        <dbReference type="HAMAP-Rule" id="MF_00149"/>
    </source>
</evidence>
<dbReference type="FunFam" id="3.30.565.10:FF:000003">
    <property type="entry name" value="DNA mismatch repair endonuclease MutL"/>
    <property type="match status" value="1"/>
</dbReference>
<name>V5WHN6_9SPIO</name>
<dbReference type="SUPFAM" id="SSF118116">
    <property type="entry name" value="DNA mismatch repair protein MutL"/>
    <property type="match status" value="1"/>
</dbReference>
<evidence type="ECO:0000256" key="3">
    <source>
        <dbReference type="ARBA" id="ARBA00022763"/>
    </source>
</evidence>
<organism evidence="9 10">
    <name type="scientific">Salinispira pacifica</name>
    <dbReference type="NCBI Taxonomy" id="1307761"/>
    <lineage>
        <taxon>Bacteria</taxon>
        <taxon>Pseudomonadati</taxon>
        <taxon>Spirochaetota</taxon>
        <taxon>Spirochaetia</taxon>
        <taxon>Spirochaetales</taxon>
        <taxon>Spirochaetaceae</taxon>
        <taxon>Salinispira</taxon>
    </lineage>
</organism>
<dbReference type="AlphaFoldDB" id="V5WHN6"/>
<dbReference type="GO" id="GO:0005524">
    <property type="term" value="F:ATP binding"/>
    <property type="evidence" value="ECO:0007669"/>
    <property type="project" value="InterPro"/>
</dbReference>
<evidence type="ECO:0000313" key="10">
    <source>
        <dbReference type="Proteomes" id="UP000018680"/>
    </source>
</evidence>
<dbReference type="InterPro" id="IPR042120">
    <property type="entry name" value="MutL_C_dimsub"/>
</dbReference>
<dbReference type="RefSeq" id="WP_024267954.1">
    <property type="nucleotide sequence ID" value="NC_023035.1"/>
</dbReference>
<keyword evidence="3 5" id="KW-0227">DNA damage</keyword>
<dbReference type="GO" id="GO:0016887">
    <property type="term" value="F:ATP hydrolysis activity"/>
    <property type="evidence" value="ECO:0007669"/>
    <property type="project" value="InterPro"/>
</dbReference>
<dbReference type="OrthoDB" id="9763467at2"/>
<keyword evidence="10" id="KW-1185">Reference proteome</keyword>
<dbReference type="InterPro" id="IPR042121">
    <property type="entry name" value="MutL_C_regsub"/>
</dbReference>
<dbReference type="Gene3D" id="3.30.1370.100">
    <property type="entry name" value="MutL, C-terminal domain, regulatory subdomain"/>
    <property type="match status" value="1"/>
</dbReference>
<dbReference type="InterPro" id="IPR013507">
    <property type="entry name" value="DNA_mismatch_S5_2-like"/>
</dbReference>
<dbReference type="Gene3D" id="3.30.565.10">
    <property type="entry name" value="Histidine kinase-like ATPase, C-terminal domain"/>
    <property type="match status" value="1"/>
</dbReference>
<evidence type="ECO:0000259" key="8">
    <source>
        <dbReference type="SMART" id="SM01340"/>
    </source>
</evidence>
<dbReference type="PROSITE" id="PS00058">
    <property type="entry name" value="DNA_MISMATCH_REPAIR_1"/>
    <property type="match status" value="1"/>
</dbReference>
<comment type="similarity">
    <text evidence="1 5">Belongs to the DNA mismatch repair MutL/HexB family.</text>
</comment>
<dbReference type="SMART" id="SM01340">
    <property type="entry name" value="DNA_mis_repair"/>
    <property type="match status" value="1"/>
</dbReference>
<dbReference type="GO" id="GO:0006298">
    <property type="term" value="P:mismatch repair"/>
    <property type="evidence" value="ECO:0007669"/>
    <property type="project" value="UniProtKB-UniRule"/>
</dbReference>
<dbReference type="SUPFAM" id="SSF54211">
    <property type="entry name" value="Ribosomal protein S5 domain 2-like"/>
    <property type="match status" value="1"/>
</dbReference>
<dbReference type="CDD" id="cd00782">
    <property type="entry name" value="MutL_Trans"/>
    <property type="match status" value="1"/>
</dbReference>
<dbReference type="Pfam" id="PF13589">
    <property type="entry name" value="HATPase_c_3"/>
    <property type="match status" value="1"/>
</dbReference>
<dbReference type="GO" id="GO:0030983">
    <property type="term" value="F:mismatched DNA binding"/>
    <property type="evidence" value="ECO:0007669"/>
    <property type="project" value="InterPro"/>
</dbReference>
<dbReference type="PANTHER" id="PTHR10073">
    <property type="entry name" value="DNA MISMATCH REPAIR PROTEIN MLH, PMS, MUTL"/>
    <property type="match status" value="1"/>
</dbReference>
<reference evidence="9 10" key="1">
    <citation type="journal article" date="2015" name="Stand. Genomic Sci.">
        <title>Complete genome sequence and description of Salinispira pacifica gen. nov., sp. nov., a novel spirochaete isolated form a hypersaline microbial mat.</title>
        <authorList>
            <person name="Ben Hania W."/>
            <person name="Joseph M."/>
            <person name="Schumann P."/>
            <person name="Bunk B."/>
            <person name="Fiebig A."/>
            <person name="Sproer C."/>
            <person name="Klenk H.P."/>
            <person name="Fardeau M.L."/>
            <person name="Spring S."/>
        </authorList>
    </citation>
    <scope>NUCLEOTIDE SEQUENCE [LARGE SCALE GENOMIC DNA]</scope>
    <source>
        <strain evidence="9 10">L21-RPul-D2</strain>
    </source>
</reference>
<dbReference type="Gene3D" id="3.30.1540.20">
    <property type="entry name" value="MutL, C-terminal domain, dimerisation subdomain"/>
    <property type="match status" value="1"/>
</dbReference>
<feature type="domain" description="MutL C-terminal dimerisation" evidence="7">
    <location>
        <begin position="438"/>
        <end position="571"/>
    </location>
</feature>
<dbReference type="KEGG" id="slr:L21SP2_1649"/>
<dbReference type="Proteomes" id="UP000018680">
    <property type="component" value="Chromosome"/>
</dbReference>
<dbReference type="InterPro" id="IPR038973">
    <property type="entry name" value="MutL/Mlh/Pms-like"/>
</dbReference>